<dbReference type="InterPro" id="IPR023401">
    <property type="entry name" value="ODC_N"/>
</dbReference>
<proteinExistence type="predicted"/>
<accession>A0ABT4ACX3</accession>
<evidence type="ECO:0000313" key="1">
    <source>
        <dbReference type="EMBL" id="MCY1079527.1"/>
    </source>
</evidence>
<dbReference type="RefSeq" id="WP_267538242.1">
    <property type="nucleotide sequence ID" value="NZ_JAPNKA010000001.1"/>
</dbReference>
<dbReference type="PANTHER" id="PTHR13812:SF19">
    <property type="entry name" value="KETIMINE REDUCTASE MU-CRYSTALLIN"/>
    <property type="match status" value="1"/>
</dbReference>
<dbReference type="NCBIfam" id="TIGR03944">
    <property type="entry name" value="dehyd_SbnB_fam"/>
    <property type="match status" value="1"/>
</dbReference>
<dbReference type="InterPro" id="IPR003462">
    <property type="entry name" value="ODC_Mu_crystall"/>
</dbReference>
<dbReference type="PIRSF" id="PIRSF001439">
    <property type="entry name" value="CryM"/>
    <property type="match status" value="1"/>
</dbReference>
<dbReference type="InterPro" id="IPR023866">
    <property type="entry name" value="SbnB"/>
</dbReference>
<organism evidence="1 2">
    <name type="scientific">Archangium lansingense</name>
    <dbReference type="NCBI Taxonomy" id="2995310"/>
    <lineage>
        <taxon>Bacteria</taxon>
        <taxon>Pseudomonadati</taxon>
        <taxon>Myxococcota</taxon>
        <taxon>Myxococcia</taxon>
        <taxon>Myxococcales</taxon>
        <taxon>Cystobacterineae</taxon>
        <taxon>Archangiaceae</taxon>
        <taxon>Archangium</taxon>
    </lineage>
</organism>
<keyword evidence="2" id="KW-1185">Reference proteome</keyword>
<sequence>MTTRTKGLLYLSKSDILHLGGDTSALYMDAIHQALSRHAAKEFVQPLKPYLRWRGAEGHIADRIIAMPAYLGGAAPMAGLKWIGSKHDNPSRHGLERASALIVLNDAETHYPIAIMEGSLISGMRTAAVTAVAARYLAREGFQHVACIGCGPIARMQLTTLLEQFPSISIISLFDLSPVASARLREELQQRFPRVEFLIAASAEQAIRRAEMVVTCTVASEPYIPFEWLARGTFVSNVSIMDVHKEVFLQVDKVVVDDWDQSNREKKTINQLVLEGRFSREKLHAELGEIVIGRRPGRESADEIILLNPMGMAIEDIACAQAVYQKAVDAEVGTWLSLE</sequence>
<dbReference type="Gene3D" id="3.40.50.720">
    <property type="entry name" value="NAD(P)-binding Rossmann-like Domain"/>
    <property type="match status" value="1"/>
</dbReference>
<dbReference type="Pfam" id="PF02423">
    <property type="entry name" value="OCD_Mu_crystall"/>
    <property type="match status" value="1"/>
</dbReference>
<dbReference type="Proteomes" id="UP001207654">
    <property type="component" value="Unassembled WGS sequence"/>
</dbReference>
<comment type="caution">
    <text evidence="1">The sequence shown here is derived from an EMBL/GenBank/DDBJ whole genome shotgun (WGS) entry which is preliminary data.</text>
</comment>
<evidence type="ECO:0000313" key="2">
    <source>
        <dbReference type="Proteomes" id="UP001207654"/>
    </source>
</evidence>
<dbReference type="EMBL" id="JAPNKA010000001">
    <property type="protein sequence ID" value="MCY1079527.1"/>
    <property type="molecule type" value="Genomic_DNA"/>
</dbReference>
<dbReference type="SUPFAM" id="SSF51735">
    <property type="entry name" value="NAD(P)-binding Rossmann-fold domains"/>
    <property type="match status" value="1"/>
</dbReference>
<name>A0ABT4ACX3_9BACT</name>
<protein>
    <submittedName>
        <fullName evidence="1">2,3-diaminopropionate biosynthesis protein SbnB</fullName>
    </submittedName>
</protein>
<reference evidence="1 2" key="1">
    <citation type="submission" date="2022-11" db="EMBL/GenBank/DDBJ databases">
        <title>Minimal conservation of predation-associated metabolite biosynthetic gene clusters underscores biosynthetic potential of Myxococcota including descriptions for ten novel species: Archangium lansinium sp. nov., Myxococcus landrumus sp. nov., Nannocystis bai.</title>
        <authorList>
            <person name="Ahearne A."/>
            <person name="Stevens C."/>
            <person name="Phillips K."/>
        </authorList>
    </citation>
    <scope>NUCLEOTIDE SEQUENCE [LARGE SCALE GENOMIC DNA]</scope>
    <source>
        <strain evidence="1 2">MIWBW</strain>
    </source>
</reference>
<dbReference type="PANTHER" id="PTHR13812">
    <property type="entry name" value="KETIMINE REDUCTASE MU-CRYSTALLIN"/>
    <property type="match status" value="1"/>
</dbReference>
<dbReference type="InterPro" id="IPR036291">
    <property type="entry name" value="NAD(P)-bd_dom_sf"/>
</dbReference>
<dbReference type="Gene3D" id="3.30.1780.10">
    <property type="entry name" value="ornithine cyclodeaminase, domain 1"/>
    <property type="match status" value="1"/>
</dbReference>
<gene>
    <name evidence="1" type="primary">sbnB</name>
    <name evidence="1" type="ORF">OV287_34220</name>
</gene>